<dbReference type="Gene3D" id="3.20.20.80">
    <property type="entry name" value="Glycosidases"/>
    <property type="match status" value="1"/>
</dbReference>
<dbReference type="STRING" id="137246.A0A401TS58"/>
<proteinExistence type="inferred from homology"/>
<dbReference type="OrthoDB" id="550577at2759"/>
<accession>A0A401TS58</accession>
<dbReference type="EMBL" id="BEZZ01163892">
    <property type="protein sequence ID" value="GCC45510.1"/>
    <property type="molecule type" value="Genomic_DNA"/>
</dbReference>
<reference evidence="2 3" key="1">
    <citation type="journal article" date="2018" name="Nat. Ecol. Evol.">
        <title>Shark genomes provide insights into elasmobranch evolution and the origin of vertebrates.</title>
        <authorList>
            <person name="Hara Y"/>
            <person name="Yamaguchi K"/>
            <person name="Onimaru K"/>
            <person name="Kadota M"/>
            <person name="Koyanagi M"/>
            <person name="Keeley SD"/>
            <person name="Tatsumi K"/>
            <person name="Tanaka K"/>
            <person name="Motone F"/>
            <person name="Kageyama Y"/>
            <person name="Nozu R"/>
            <person name="Adachi N"/>
            <person name="Nishimura O"/>
            <person name="Nakagawa R"/>
            <person name="Tanegashima C"/>
            <person name="Kiyatake I"/>
            <person name="Matsumoto R"/>
            <person name="Murakumo K"/>
            <person name="Nishida K"/>
            <person name="Terakita A"/>
            <person name="Kuratani S"/>
            <person name="Sato K"/>
            <person name="Hyodo S Kuraku.S."/>
        </authorList>
    </citation>
    <scope>NUCLEOTIDE SEQUENCE [LARGE SCALE GENOMIC DNA]</scope>
</reference>
<dbReference type="InterPro" id="IPR017853">
    <property type="entry name" value="GH"/>
</dbReference>
<gene>
    <name evidence="2" type="ORF">chiPu_0029700</name>
</gene>
<comment type="similarity">
    <text evidence="1">Belongs to the glycosyl hydrolase 13 family.</text>
</comment>
<keyword evidence="3" id="KW-1185">Reference proteome</keyword>
<organism evidence="2 3">
    <name type="scientific">Chiloscyllium punctatum</name>
    <name type="common">Brownbanded bambooshark</name>
    <name type="synonym">Hemiscyllium punctatum</name>
    <dbReference type="NCBI Taxonomy" id="137246"/>
    <lineage>
        <taxon>Eukaryota</taxon>
        <taxon>Metazoa</taxon>
        <taxon>Chordata</taxon>
        <taxon>Craniata</taxon>
        <taxon>Vertebrata</taxon>
        <taxon>Chondrichthyes</taxon>
        <taxon>Elasmobranchii</taxon>
        <taxon>Galeomorphii</taxon>
        <taxon>Galeoidea</taxon>
        <taxon>Orectolobiformes</taxon>
        <taxon>Hemiscylliidae</taxon>
        <taxon>Chiloscyllium</taxon>
    </lineage>
</organism>
<evidence type="ECO:0000313" key="2">
    <source>
        <dbReference type="EMBL" id="GCC45510.1"/>
    </source>
</evidence>
<dbReference type="PANTHER" id="PTHR43447">
    <property type="entry name" value="ALPHA-AMYLASE"/>
    <property type="match status" value="1"/>
</dbReference>
<sequence>VRDCRLVSLLDLALQKDYVRGKIAEYLNHLIELGVAGFRVDAAKHMWPGDMGAIFQKLNTLNTRWFSSGSKPFIYQEVGPSACSRP</sequence>
<dbReference type="Proteomes" id="UP000287033">
    <property type="component" value="Unassembled WGS sequence"/>
</dbReference>
<comment type="caution">
    <text evidence="2">The sequence shown here is derived from an EMBL/GenBank/DDBJ whole genome shotgun (WGS) entry which is preliminary data.</text>
</comment>
<dbReference type="SUPFAM" id="SSF51445">
    <property type="entry name" value="(Trans)glycosidases"/>
    <property type="match status" value="1"/>
</dbReference>
<protein>
    <submittedName>
        <fullName evidence="2">Uncharacterized protein</fullName>
    </submittedName>
</protein>
<feature type="non-terminal residue" evidence="2">
    <location>
        <position position="1"/>
    </location>
</feature>
<dbReference type="AlphaFoldDB" id="A0A401TS58"/>
<evidence type="ECO:0000313" key="3">
    <source>
        <dbReference type="Proteomes" id="UP000287033"/>
    </source>
</evidence>
<evidence type="ECO:0000256" key="1">
    <source>
        <dbReference type="ARBA" id="ARBA00008061"/>
    </source>
</evidence>
<name>A0A401TS58_CHIPU</name>